<protein>
    <submittedName>
        <fullName evidence="1">Uncharacterized protein</fullName>
    </submittedName>
</protein>
<proteinExistence type="predicted"/>
<dbReference type="EMBL" id="CACVAP010000060">
    <property type="protein sequence ID" value="CAA6810574.1"/>
    <property type="molecule type" value="Genomic_DNA"/>
</dbReference>
<organism evidence="1">
    <name type="scientific">uncultured Sulfurovum sp</name>
    <dbReference type="NCBI Taxonomy" id="269237"/>
    <lineage>
        <taxon>Bacteria</taxon>
        <taxon>Pseudomonadati</taxon>
        <taxon>Campylobacterota</taxon>
        <taxon>Epsilonproteobacteria</taxon>
        <taxon>Campylobacterales</taxon>
        <taxon>Sulfurovaceae</taxon>
        <taxon>Sulfurovum</taxon>
        <taxon>environmental samples</taxon>
    </lineage>
</organism>
<accession>A0A6S6SWT6</accession>
<name>A0A6S6SWT6_9BACT</name>
<sequence length="170" mass="20220">MSKDLDERADFYEYDRLESKLNLEEISYKEILFISISFIKKIALAELNKNEIGLSHKYINIVLDAIDIVTNLENKSEEFKIYEFERVKIWKYHHEIQDKMSLDKLFLRVSVCCFFDESFAIKDSIHYNVEDVLDNLYTLLYELEPKLCKQFTDHVLSSICPLQTDSLNKK</sequence>
<evidence type="ECO:0000313" key="1">
    <source>
        <dbReference type="EMBL" id="CAA6810574.1"/>
    </source>
</evidence>
<gene>
    <name evidence="1" type="ORF">HELGO_WM18184</name>
</gene>
<dbReference type="AlphaFoldDB" id="A0A6S6SWT6"/>
<reference evidence="1" key="1">
    <citation type="submission" date="2020-01" db="EMBL/GenBank/DDBJ databases">
        <authorList>
            <person name="Meier V. D."/>
            <person name="Meier V D."/>
        </authorList>
    </citation>
    <scope>NUCLEOTIDE SEQUENCE</scope>
    <source>
        <strain evidence="1">HLG_WM_MAG_06</strain>
    </source>
</reference>